<keyword evidence="3" id="KW-1185">Reference proteome</keyword>
<protein>
    <submittedName>
        <fullName evidence="2">Uncharacterized protein</fullName>
    </submittedName>
</protein>
<dbReference type="Proteomes" id="UP000825890">
    <property type="component" value="Unassembled WGS sequence"/>
</dbReference>
<proteinExistence type="predicted"/>
<feature type="compositionally biased region" description="Basic residues" evidence="1">
    <location>
        <begin position="101"/>
        <end position="115"/>
    </location>
</feature>
<dbReference type="AlphaFoldDB" id="A0A9P3CK44"/>
<dbReference type="RefSeq" id="XP_044658715.1">
    <property type="nucleotide sequence ID" value="XM_044802780.1"/>
</dbReference>
<evidence type="ECO:0000313" key="2">
    <source>
        <dbReference type="EMBL" id="GIZ44228.1"/>
    </source>
</evidence>
<evidence type="ECO:0000313" key="3">
    <source>
        <dbReference type="Proteomes" id="UP000825890"/>
    </source>
</evidence>
<reference evidence="2 3" key="1">
    <citation type="submission" date="2021-01" db="EMBL/GenBank/DDBJ databases">
        <title>Cercospora kikuchii MAFF 305040 whole genome shotgun sequence.</title>
        <authorList>
            <person name="Kashiwa T."/>
            <person name="Suzuki T."/>
        </authorList>
    </citation>
    <scope>NUCLEOTIDE SEQUENCE [LARGE SCALE GENOMIC DNA]</scope>
    <source>
        <strain evidence="2 3">MAFF 305040</strain>
    </source>
</reference>
<accession>A0A9P3CK44</accession>
<feature type="region of interest" description="Disordered" evidence="1">
    <location>
        <begin position="23"/>
        <end position="175"/>
    </location>
</feature>
<feature type="compositionally biased region" description="Polar residues" evidence="1">
    <location>
        <begin position="43"/>
        <end position="52"/>
    </location>
</feature>
<feature type="compositionally biased region" description="Basic and acidic residues" evidence="1">
    <location>
        <begin position="137"/>
        <end position="153"/>
    </location>
</feature>
<comment type="caution">
    <text evidence="2">The sequence shown here is derived from an EMBL/GenBank/DDBJ whole genome shotgun (WGS) entry which is preliminary data.</text>
</comment>
<feature type="compositionally biased region" description="Basic and acidic residues" evidence="1">
    <location>
        <begin position="53"/>
        <end position="71"/>
    </location>
</feature>
<sequence>MSDLIPSKGDPSRLIRQAAAFQAFPSCENSPTIEQPVDAIEQETMSNASSNEEPSRTRSLSEESSDRKSSRTDSPNESSSTKKQQHDNLSAEEDPEEAQLSKKKRAPFHSKKSHRIDKANRRLKSASPIRQRTRDRKRADGEKDQLARATREMAEDDREAVGLKRKRESYNFDQE</sequence>
<evidence type="ECO:0000256" key="1">
    <source>
        <dbReference type="SAM" id="MobiDB-lite"/>
    </source>
</evidence>
<dbReference type="EMBL" id="BOLY01000004">
    <property type="protein sequence ID" value="GIZ44228.1"/>
    <property type="molecule type" value="Genomic_DNA"/>
</dbReference>
<name>A0A9P3CK44_9PEZI</name>
<organism evidence="2 3">
    <name type="scientific">Cercospora kikuchii</name>
    <dbReference type="NCBI Taxonomy" id="84275"/>
    <lineage>
        <taxon>Eukaryota</taxon>
        <taxon>Fungi</taxon>
        <taxon>Dikarya</taxon>
        <taxon>Ascomycota</taxon>
        <taxon>Pezizomycotina</taxon>
        <taxon>Dothideomycetes</taxon>
        <taxon>Dothideomycetidae</taxon>
        <taxon>Mycosphaerellales</taxon>
        <taxon>Mycosphaerellaceae</taxon>
        <taxon>Cercospora</taxon>
    </lineage>
</organism>
<dbReference type="GeneID" id="68293007"/>
<gene>
    <name evidence="2" type="ORF">CKM354_000743200</name>
</gene>